<keyword evidence="5" id="KW-1185">Reference proteome</keyword>
<feature type="DNA-binding region" description="H-T-H motif" evidence="2">
    <location>
        <begin position="60"/>
        <end position="79"/>
    </location>
</feature>
<dbReference type="Pfam" id="PF00440">
    <property type="entry name" value="TetR_N"/>
    <property type="match status" value="1"/>
</dbReference>
<evidence type="ECO:0000256" key="2">
    <source>
        <dbReference type="PROSITE-ProRule" id="PRU00335"/>
    </source>
</evidence>
<dbReference type="InterPro" id="IPR001647">
    <property type="entry name" value="HTH_TetR"/>
</dbReference>
<dbReference type="InterPro" id="IPR050109">
    <property type="entry name" value="HTH-type_TetR-like_transc_reg"/>
</dbReference>
<name>A0A5Q2FGW6_9ACTN</name>
<dbReference type="InterPro" id="IPR023772">
    <property type="entry name" value="DNA-bd_HTH_TetR-type_CS"/>
</dbReference>
<dbReference type="GO" id="GO:0000976">
    <property type="term" value="F:transcription cis-regulatory region binding"/>
    <property type="evidence" value="ECO:0007669"/>
    <property type="project" value="TreeGrafter"/>
</dbReference>
<protein>
    <submittedName>
        <fullName evidence="4">TetR family transcriptional regulator</fullName>
    </submittedName>
</protein>
<proteinExistence type="predicted"/>
<dbReference type="PROSITE" id="PS50977">
    <property type="entry name" value="HTH_TETR_2"/>
    <property type="match status" value="1"/>
</dbReference>
<sequence length="263" mass="29293">MSTQVCGEDHARGRWPRIDRDRSIRKDTRVPRTADDAPTRQRILDAARRISAERGYKGTTLAMIQKEAKVHPGSFYWHFEDKDSLFAALVRYAYQESQPMVDRLGPGDAANPVKVVLDAIVQNPARHGLWRFNVQLMLDPDMQDSKTAEEIRTLRVITQRSLTGAWLDLVPPRVLAEMPDLPVRMADFSLAVVEGCILSRVAGTQRDEEFITAVATAVMARMVTLACEEVGEPVPGFFLERAAGIETIVLGRPAGVDLTRPAT</sequence>
<dbReference type="PANTHER" id="PTHR30055">
    <property type="entry name" value="HTH-TYPE TRANSCRIPTIONAL REGULATOR RUTR"/>
    <property type="match status" value="1"/>
</dbReference>
<dbReference type="InterPro" id="IPR009057">
    <property type="entry name" value="Homeodomain-like_sf"/>
</dbReference>
<organism evidence="4 5">
    <name type="scientific">Raineyella fluvialis</name>
    <dbReference type="NCBI Taxonomy" id="2662261"/>
    <lineage>
        <taxon>Bacteria</taxon>
        <taxon>Bacillati</taxon>
        <taxon>Actinomycetota</taxon>
        <taxon>Actinomycetes</taxon>
        <taxon>Propionibacteriales</taxon>
        <taxon>Propionibacteriaceae</taxon>
        <taxon>Raineyella</taxon>
    </lineage>
</organism>
<dbReference type="Proteomes" id="UP000386847">
    <property type="component" value="Chromosome"/>
</dbReference>
<dbReference type="KEGG" id="rain:Rai3103_07635"/>
<dbReference type="GO" id="GO:0003700">
    <property type="term" value="F:DNA-binding transcription factor activity"/>
    <property type="evidence" value="ECO:0007669"/>
    <property type="project" value="TreeGrafter"/>
</dbReference>
<dbReference type="SUPFAM" id="SSF46689">
    <property type="entry name" value="Homeodomain-like"/>
    <property type="match status" value="1"/>
</dbReference>
<evidence type="ECO:0000313" key="5">
    <source>
        <dbReference type="Proteomes" id="UP000386847"/>
    </source>
</evidence>
<dbReference type="AlphaFoldDB" id="A0A5Q2FGW6"/>
<evidence type="ECO:0000259" key="3">
    <source>
        <dbReference type="PROSITE" id="PS50977"/>
    </source>
</evidence>
<keyword evidence="1 2" id="KW-0238">DNA-binding</keyword>
<reference evidence="4 5" key="1">
    <citation type="submission" date="2019-10" db="EMBL/GenBank/DDBJ databases">
        <title>Genomic analysis of Raineyella sp. CBA3103.</title>
        <authorList>
            <person name="Roh S.W."/>
        </authorList>
    </citation>
    <scope>NUCLEOTIDE SEQUENCE [LARGE SCALE GENOMIC DNA]</scope>
    <source>
        <strain evidence="4 5">CBA3103</strain>
    </source>
</reference>
<evidence type="ECO:0000256" key="1">
    <source>
        <dbReference type="ARBA" id="ARBA00023125"/>
    </source>
</evidence>
<dbReference type="PANTHER" id="PTHR30055:SF235">
    <property type="entry name" value="TRANSCRIPTIONAL REGULATORY PROTEIN"/>
    <property type="match status" value="1"/>
</dbReference>
<gene>
    <name evidence="4" type="ORF">Rai3103_07635</name>
</gene>
<accession>A0A5Q2FGW6</accession>
<evidence type="ECO:0000313" key="4">
    <source>
        <dbReference type="EMBL" id="QGF23556.1"/>
    </source>
</evidence>
<dbReference type="Gene3D" id="1.10.357.10">
    <property type="entry name" value="Tetracycline Repressor, domain 2"/>
    <property type="match status" value="1"/>
</dbReference>
<dbReference type="PROSITE" id="PS01081">
    <property type="entry name" value="HTH_TETR_1"/>
    <property type="match status" value="1"/>
</dbReference>
<feature type="domain" description="HTH tetR-type" evidence="3">
    <location>
        <begin position="37"/>
        <end position="97"/>
    </location>
</feature>
<dbReference type="PRINTS" id="PR00455">
    <property type="entry name" value="HTHTETR"/>
</dbReference>
<dbReference type="EMBL" id="CP045725">
    <property type="protein sequence ID" value="QGF23556.1"/>
    <property type="molecule type" value="Genomic_DNA"/>
</dbReference>